<dbReference type="PANTHER" id="PTHR30540:SF79">
    <property type="entry name" value="LOW AFFINITY POTASSIUM TRANSPORT SYSTEM PROTEIN KUP"/>
    <property type="match status" value="1"/>
</dbReference>
<comment type="caution">
    <text evidence="15">The sequence shown here is derived from an EMBL/GenBank/DDBJ whole genome shotgun (WGS) entry which is preliminary data.</text>
</comment>
<feature type="transmembrane region" description="Helical" evidence="12">
    <location>
        <begin position="114"/>
        <end position="133"/>
    </location>
</feature>
<feature type="transmembrane region" description="Helical" evidence="12">
    <location>
        <begin position="437"/>
        <end position="454"/>
    </location>
</feature>
<feature type="transmembrane region" description="Helical" evidence="12">
    <location>
        <begin position="64"/>
        <end position="82"/>
    </location>
</feature>
<evidence type="ECO:0000256" key="12">
    <source>
        <dbReference type="HAMAP-Rule" id="MF_01522"/>
    </source>
</evidence>
<evidence type="ECO:0000313" key="16">
    <source>
        <dbReference type="Proteomes" id="UP001595740"/>
    </source>
</evidence>
<dbReference type="EMBL" id="JBHRXK010000004">
    <property type="protein sequence ID" value="MFC3551625.1"/>
    <property type="molecule type" value="Genomic_DNA"/>
</dbReference>
<comment type="subcellular location">
    <subcellularLocation>
        <location evidence="12">Cell membrane</location>
        <topology evidence="12">Multi-pass membrane protein</topology>
    </subcellularLocation>
    <subcellularLocation>
        <location evidence="1">Membrane</location>
        <topology evidence="1">Multi-pass membrane protein</topology>
    </subcellularLocation>
</comment>
<dbReference type="Proteomes" id="UP001595740">
    <property type="component" value="Unassembled WGS sequence"/>
</dbReference>
<dbReference type="InterPro" id="IPR053951">
    <property type="entry name" value="K_trans_N"/>
</dbReference>
<evidence type="ECO:0000256" key="11">
    <source>
        <dbReference type="ARBA" id="ARBA00023136"/>
    </source>
</evidence>
<feature type="domain" description="K+ potassium transporter integral membrane" evidence="13">
    <location>
        <begin position="25"/>
        <end position="475"/>
    </location>
</feature>
<feature type="transmembrane region" description="Helical" evidence="12">
    <location>
        <begin position="21"/>
        <end position="44"/>
    </location>
</feature>
<feature type="transmembrane region" description="Helical" evidence="12">
    <location>
        <begin position="183"/>
        <end position="204"/>
    </location>
</feature>
<proteinExistence type="inferred from homology"/>
<dbReference type="Pfam" id="PF22776">
    <property type="entry name" value="K_trans_C"/>
    <property type="match status" value="1"/>
</dbReference>
<reference evidence="16" key="1">
    <citation type="journal article" date="2019" name="Int. J. Syst. Evol. Microbiol.">
        <title>The Global Catalogue of Microorganisms (GCM) 10K type strain sequencing project: providing services to taxonomists for standard genome sequencing and annotation.</title>
        <authorList>
            <consortium name="The Broad Institute Genomics Platform"/>
            <consortium name="The Broad Institute Genome Sequencing Center for Infectious Disease"/>
            <person name="Wu L."/>
            <person name="Ma J."/>
        </authorList>
    </citation>
    <scope>NUCLEOTIDE SEQUENCE [LARGE SCALE GENOMIC DNA]</scope>
    <source>
        <strain evidence="16">KCTC 42875</strain>
    </source>
</reference>
<accession>A0ABV7RQ54</accession>
<keyword evidence="10 12" id="KW-0406">Ion transport</keyword>
<keyword evidence="16" id="KW-1185">Reference proteome</keyword>
<feature type="domain" description="K+ potassium transporter C-terminal" evidence="14">
    <location>
        <begin position="488"/>
        <end position="634"/>
    </location>
</feature>
<dbReference type="InterPro" id="IPR053952">
    <property type="entry name" value="K_trans_C"/>
</dbReference>
<evidence type="ECO:0000313" key="15">
    <source>
        <dbReference type="EMBL" id="MFC3551625.1"/>
    </source>
</evidence>
<keyword evidence="9 12" id="KW-1133">Transmembrane helix</keyword>
<feature type="transmembrane region" description="Helical" evidence="12">
    <location>
        <begin position="153"/>
        <end position="171"/>
    </location>
</feature>
<feature type="transmembrane region" description="Helical" evidence="12">
    <location>
        <begin position="351"/>
        <end position="371"/>
    </location>
</feature>
<dbReference type="RefSeq" id="WP_386759380.1">
    <property type="nucleotide sequence ID" value="NZ_JBHRXK010000004.1"/>
</dbReference>
<dbReference type="Pfam" id="PF02705">
    <property type="entry name" value="K_trans"/>
    <property type="match status" value="1"/>
</dbReference>
<dbReference type="InterPro" id="IPR023051">
    <property type="entry name" value="Kup"/>
</dbReference>
<protein>
    <recommendedName>
        <fullName evidence="12">Probable potassium transport system protein Kup</fullName>
    </recommendedName>
</protein>
<keyword evidence="7 12" id="KW-0769">Symport</keyword>
<feature type="transmembrane region" description="Helical" evidence="12">
    <location>
        <begin position="224"/>
        <end position="247"/>
    </location>
</feature>
<keyword evidence="4 12" id="KW-1003">Cell membrane</keyword>
<evidence type="ECO:0000259" key="14">
    <source>
        <dbReference type="Pfam" id="PF22776"/>
    </source>
</evidence>
<dbReference type="PANTHER" id="PTHR30540">
    <property type="entry name" value="OSMOTIC STRESS POTASSIUM TRANSPORTER"/>
    <property type="match status" value="1"/>
</dbReference>
<dbReference type="InterPro" id="IPR003855">
    <property type="entry name" value="K+_transporter"/>
</dbReference>
<name>A0ABV7RQ54_9GAMM</name>
<keyword evidence="11 12" id="KW-0472">Membrane</keyword>
<keyword evidence="6 12" id="KW-0812">Transmembrane</keyword>
<sequence>MRADDRAAVAGQPHRANAQQALPVLAVAALGIVFGDIATSPLYALQEAFGAHGVRPTGANVLGILSLTFWSLVGVVSLKYVLFIMRAHNKGEGGIMALLALAQGALRRQPRLRWWAVMAGLAGAALFFGDSVITPAISVLSAVEGLKLAAPGLASWVVPLSVLILLGLFALQRFGTARVGGLFGPVMLVWLLVIGVLGLASLLQRPEVLAALSPHHAVEFFLRNGFAGFTTLGATVLVLTGAEALYADMGHFGARPIRWAWSTVALPCLLLSYFGQGALLLADPSAAAGPFYRMVPGWALLPMIGLATLATVIASQAVISGAYSMIREGMQLGYLPRMRVLQTSSQMRGQIYLPAVNAILLVLVLAAVLGFRSSSALAASFGIAVSGTMLMTTILALIVARRLWQWPLAVVVPLAAVLLTIDLAFVGANLMKLGSGGWFPLVLGIAAFTVMVTWRRGRELLAAHIRAQGVPLEPCIASLVAHPPTRVPGTALFLTTEPTLAPQALLHNLKHNKVLHERNAILTVEVLDEPYADGQRVHIEPLGGEFYRIHARFGFAEDPDIPAALDACAVRGLGFDLMETTFFTSRENIIAGDRTGMAAWRDRLFAYMARNAMPATAFFRIPDNRLIEIGRRVAL</sequence>
<evidence type="ECO:0000256" key="3">
    <source>
        <dbReference type="ARBA" id="ARBA00022448"/>
    </source>
</evidence>
<evidence type="ECO:0000256" key="1">
    <source>
        <dbReference type="ARBA" id="ARBA00004141"/>
    </source>
</evidence>
<comment type="catalytic activity">
    <reaction evidence="12">
        <text>K(+)(in) + H(+)(in) = K(+)(out) + H(+)(out)</text>
        <dbReference type="Rhea" id="RHEA:28490"/>
        <dbReference type="ChEBI" id="CHEBI:15378"/>
        <dbReference type="ChEBI" id="CHEBI:29103"/>
    </reaction>
</comment>
<evidence type="ECO:0000259" key="13">
    <source>
        <dbReference type="Pfam" id="PF02705"/>
    </source>
</evidence>
<evidence type="ECO:0000256" key="7">
    <source>
        <dbReference type="ARBA" id="ARBA00022847"/>
    </source>
</evidence>
<evidence type="ECO:0000256" key="5">
    <source>
        <dbReference type="ARBA" id="ARBA00022538"/>
    </source>
</evidence>
<feature type="transmembrane region" description="Helical" evidence="12">
    <location>
        <begin position="299"/>
        <end position="323"/>
    </location>
</feature>
<keyword evidence="3 12" id="KW-0813">Transport</keyword>
<keyword evidence="5 12" id="KW-0633">Potassium transport</keyword>
<evidence type="ECO:0000256" key="8">
    <source>
        <dbReference type="ARBA" id="ARBA00022958"/>
    </source>
</evidence>
<evidence type="ECO:0000256" key="6">
    <source>
        <dbReference type="ARBA" id="ARBA00022692"/>
    </source>
</evidence>
<feature type="transmembrane region" description="Helical" evidence="12">
    <location>
        <begin position="377"/>
        <end position="399"/>
    </location>
</feature>
<evidence type="ECO:0000256" key="4">
    <source>
        <dbReference type="ARBA" id="ARBA00022475"/>
    </source>
</evidence>
<dbReference type="HAMAP" id="MF_01522">
    <property type="entry name" value="Kup"/>
    <property type="match status" value="1"/>
</dbReference>
<keyword evidence="8 12" id="KW-0630">Potassium</keyword>
<evidence type="ECO:0000256" key="2">
    <source>
        <dbReference type="ARBA" id="ARBA00007019"/>
    </source>
</evidence>
<evidence type="ECO:0000256" key="10">
    <source>
        <dbReference type="ARBA" id="ARBA00023065"/>
    </source>
</evidence>
<feature type="transmembrane region" description="Helical" evidence="12">
    <location>
        <begin position="259"/>
        <end position="279"/>
    </location>
</feature>
<comment type="function">
    <text evidence="12">Transport of potassium into the cell. Likely operates as a K(+):H(+) symporter.</text>
</comment>
<organism evidence="15 16">
    <name type="scientific">Lysobacter cavernae</name>
    <dbReference type="NCBI Taxonomy" id="1685901"/>
    <lineage>
        <taxon>Bacteria</taxon>
        <taxon>Pseudomonadati</taxon>
        <taxon>Pseudomonadota</taxon>
        <taxon>Gammaproteobacteria</taxon>
        <taxon>Lysobacterales</taxon>
        <taxon>Lysobacteraceae</taxon>
        <taxon>Lysobacter</taxon>
    </lineage>
</organism>
<gene>
    <name evidence="12" type="primary">kup</name>
    <name evidence="15" type="ORF">ACFOLC_11460</name>
</gene>
<evidence type="ECO:0000256" key="9">
    <source>
        <dbReference type="ARBA" id="ARBA00022989"/>
    </source>
</evidence>
<comment type="similarity">
    <text evidence="2 12">Belongs to the HAK/KUP transporter (TC 2.A.72) family.</text>
</comment>
<feature type="transmembrane region" description="Helical" evidence="12">
    <location>
        <begin position="406"/>
        <end position="431"/>
    </location>
</feature>